<feature type="region of interest" description="Disordered" evidence="1">
    <location>
        <begin position="1"/>
        <end position="26"/>
    </location>
</feature>
<dbReference type="EMBL" id="CGCX01000127">
    <property type="protein sequence ID" value="CFR67822.1"/>
    <property type="molecule type" value="Genomic_DNA"/>
</dbReference>
<accession>A0A655D547</accession>
<feature type="compositionally biased region" description="Polar residues" evidence="1">
    <location>
        <begin position="247"/>
        <end position="259"/>
    </location>
</feature>
<evidence type="ECO:0000256" key="1">
    <source>
        <dbReference type="SAM" id="MobiDB-lite"/>
    </source>
</evidence>
<feature type="region of interest" description="Disordered" evidence="1">
    <location>
        <begin position="229"/>
        <end position="268"/>
    </location>
</feature>
<sequence length="268" mass="29117">MVPEAHPVPRPGPHRAQRRRRAGDAGVRVQVRRIFRGYRRCSGPDGRPAADQPDLESGALQAITGVGGLAARLLHDVDRGSGPDLAAVGVLLLASHHSRPGLGRRDHGPGFRPATRLPIPGEAVYRRLRASQPVAAATGRSGAHRDRRHGDRLLYGAHSRGDERHHRVEVPYFAECNHVDWPHRHGDSAAVRLLHHISVVYRIAAQRSVGARARRRDRHHQAAAPWRLHRAASAPRPGRRAWPPDTASVSGSAAAQANEQAGLGRIAG</sequence>
<gene>
    <name evidence="2" type="ORF">ERS007657_00566</name>
</gene>
<evidence type="ECO:0000313" key="3">
    <source>
        <dbReference type="Proteomes" id="UP000046680"/>
    </source>
</evidence>
<dbReference type="Proteomes" id="UP000046680">
    <property type="component" value="Unassembled WGS sequence"/>
</dbReference>
<protein>
    <submittedName>
        <fullName evidence="2">Uncharacterized protein</fullName>
    </submittedName>
</protein>
<proteinExistence type="predicted"/>
<name>A0A655D547_MYCTX</name>
<feature type="compositionally biased region" description="Pro residues" evidence="1">
    <location>
        <begin position="1"/>
        <end position="11"/>
    </location>
</feature>
<dbReference type="AlphaFoldDB" id="A0A655D547"/>
<feature type="compositionally biased region" description="Basic residues" evidence="1">
    <location>
        <begin position="12"/>
        <end position="21"/>
    </location>
</feature>
<feature type="compositionally biased region" description="Low complexity" evidence="1">
    <location>
        <begin position="231"/>
        <end position="244"/>
    </location>
</feature>
<organism evidence="2 3">
    <name type="scientific">Mycobacterium tuberculosis</name>
    <dbReference type="NCBI Taxonomy" id="1773"/>
    <lineage>
        <taxon>Bacteria</taxon>
        <taxon>Bacillati</taxon>
        <taxon>Actinomycetota</taxon>
        <taxon>Actinomycetes</taxon>
        <taxon>Mycobacteriales</taxon>
        <taxon>Mycobacteriaceae</taxon>
        <taxon>Mycobacterium</taxon>
        <taxon>Mycobacterium tuberculosis complex</taxon>
    </lineage>
</organism>
<evidence type="ECO:0000313" key="2">
    <source>
        <dbReference type="EMBL" id="CFR67822.1"/>
    </source>
</evidence>
<reference evidence="2 3" key="1">
    <citation type="submission" date="2015-03" db="EMBL/GenBank/DDBJ databases">
        <authorList>
            <consortium name="Pathogen Informatics"/>
        </authorList>
    </citation>
    <scope>NUCLEOTIDE SEQUENCE [LARGE SCALE GENOMIC DNA]</scope>
    <source>
        <strain evidence="2 3">C09601061</strain>
    </source>
</reference>